<comment type="caution">
    <text evidence="8">The sequence shown here is derived from an EMBL/GenBank/DDBJ whole genome shotgun (WGS) entry which is preliminary data.</text>
</comment>
<comment type="similarity">
    <text evidence="5">Belongs to the CFAP91 family.</text>
</comment>
<gene>
    <name evidence="8" type="ORF">PYX00_006328</name>
</gene>
<evidence type="ECO:0000256" key="5">
    <source>
        <dbReference type="ARBA" id="ARBA00029468"/>
    </source>
</evidence>
<feature type="domain" description="CFAP91" evidence="7">
    <location>
        <begin position="30"/>
        <end position="181"/>
    </location>
</feature>
<dbReference type="EMBL" id="JARGDH010000003">
    <property type="protein sequence ID" value="KAL0273711.1"/>
    <property type="molecule type" value="Genomic_DNA"/>
</dbReference>
<evidence type="ECO:0000259" key="7">
    <source>
        <dbReference type="Pfam" id="PF14738"/>
    </source>
</evidence>
<evidence type="ECO:0000256" key="6">
    <source>
        <dbReference type="ARBA" id="ARBA00029555"/>
    </source>
</evidence>
<evidence type="ECO:0000256" key="3">
    <source>
        <dbReference type="ARBA" id="ARBA00023212"/>
    </source>
</evidence>
<organism evidence="8">
    <name type="scientific">Menopon gallinae</name>
    <name type="common">poultry shaft louse</name>
    <dbReference type="NCBI Taxonomy" id="328185"/>
    <lineage>
        <taxon>Eukaryota</taxon>
        <taxon>Metazoa</taxon>
        <taxon>Ecdysozoa</taxon>
        <taxon>Arthropoda</taxon>
        <taxon>Hexapoda</taxon>
        <taxon>Insecta</taxon>
        <taxon>Pterygota</taxon>
        <taxon>Neoptera</taxon>
        <taxon>Paraneoptera</taxon>
        <taxon>Psocodea</taxon>
        <taxon>Troctomorpha</taxon>
        <taxon>Phthiraptera</taxon>
        <taxon>Amblycera</taxon>
        <taxon>Menoponidae</taxon>
        <taxon>Menopon</taxon>
    </lineage>
</organism>
<accession>A0AAW2HVR1</accession>
<name>A0AAW2HVR1_9NEOP</name>
<sequence>MPQTSVVPIGRKFSVLITRSKGSSKRDKATQTVFRDSEAQTLPWMPEVIFRRRADGARIPQDFLPPGEGPFDLGDLLTIERSRQKQAWEGTLPRTASKRNDMIRLSCVTSIAENEIAFREGILDANRGRRLEEFKETMKDARERMLMSLKNRLEKMKREKWKENTMIFKFWNRKFRRKMRKLKMNHLTQKIGKSECESSVGMSGPVSDVASKEAWRPSPLIKDEVGFSRYLAEFSGIELLEKQIGVSRQAKFTKPRKPSRTSKICSRVLRNAENEFEQLRLAQKGKQSEEVENRLPREPLRKRLWYSGMLEEDLREMEKEEEAFQAALLLGKIVKGRAVQTQLLSNLMEFRARESDSRQDEVSQWPS</sequence>
<dbReference type="AlphaFoldDB" id="A0AAW2HVR1"/>
<evidence type="ECO:0000313" key="8">
    <source>
        <dbReference type="EMBL" id="KAL0273711.1"/>
    </source>
</evidence>
<dbReference type="PANTHER" id="PTHR22455">
    <property type="entry name" value="CILIA- AND FLAGELLA-ASSOCIATED PROTEIN 91"/>
    <property type="match status" value="1"/>
</dbReference>
<keyword evidence="3" id="KW-0206">Cytoskeleton</keyword>
<proteinExistence type="inferred from homology"/>
<keyword evidence="4" id="KW-0966">Cell projection</keyword>
<dbReference type="GO" id="GO:0005930">
    <property type="term" value="C:axoneme"/>
    <property type="evidence" value="ECO:0007669"/>
    <property type="project" value="UniProtKB-SubCell"/>
</dbReference>
<protein>
    <recommendedName>
        <fullName evidence="6">Cilia- and flagella-associated protein 91</fullName>
    </recommendedName>
</protein>
<evidence type="ECO:0000256" key="4">
    <source>
        <dbReference type="ARBA" id="ARBA00023273"/>
    </source>
</evidence>
<dbReference type="Pfam" id="PF14738">
    <property type="entry name" value="CFAP91"/>
    <property type="match status" value="1"/>
</dbReference>
<dbReference type="InterPro" id="IPR032840">
    <property type="entry name" value="CFAP91_dom"/>
</dbReference>
<comment type="subcellular location">
    <subcellularLocation>
        <location evidence="1">Cytoplasm</location>
        <location evidence="1">Cytoskeleton</location>
        <location evidence="1">Cilium axoneme</location>
    </subcellularLocation>
</comment>
<evidence type="ECO:0000256" key="1">
    <source>
        <dbReference type="ARBA" id="ARBA00004430"/>
    </source>
</evidence>
<keyword evidence="2" id="KW-0963">Cytoplasm</keyword>
<reference evidence="8" key="1">
    <citation type="journal article" date="2024" name="Gigascience">
        <title>Chromosome-level genome of the poultry shaft louse Menopon gallinae provides insight into the host-switching and adaptive evolution of parasitic lice.</title>
        <authorList>
            <person name="Xu Y."/>
            <person name="Ma L."/>
            <person name="Liu S."/>
            <person name="Liang Y."/>
            <person name="Liu Q."/>
            <person name="He Z."/>
            <person name="Tian L."/>
            <person name="Duan Y."/>
            <person name="Cai W."/>
            <person name="Li H."/>
            <person name="Song F."/>
        </authorList>
    </citation>
    <scope>NUCLEOTIDE SEQUENCE</scope>
    <source>
        <strain evidence="8">Cailab_2023a</strain>
    </source>
</reference>
<evidence type="ECO:0000256" key="2">
    <source>
        <dbReference type="ARBA" id="ARBA00022490"/>
    </source>
</evidence>
<dbReference type="PANTHER" id="PTHR22455:SF10">
    <property type="entry name" value="CILIA- AND FLAGELLA-ASSOCIATED PROTEIN 91"/>
    <property type="match status" value="1"/>
</dbReference>
<dbReference type="InterPro" id="IPR026720">
    <property type="entry name" value="CFAP91"/>
</dbReference>